<keyword evidence="2" id="KW-1185">Reference proteome</keyword>
<dbReference type="OrthoDB" id="3251668at2759"/>
<accession>A0A0D2KDD3</accession>
<dbReference type="Pfam" id="PF11951">
    <property type="entry name" value="Fungal_trans_2"/>
    <property type="match status" value="1"/>
</dbReference>
<protein>
    <submittedName>
        <fullName evidence="1">Uncharacterized protein</fullName>
    </submittedName>
</protein>
<reference evidence="1 2" key="1">
    <citation type="submission" date="2015-01" db="EMBL/GenBank/DDBJ databases">
        <title>The Genome Sequence of Fonsecaea multimorphosa CBS 102226.</title>
        <authorList>
            <consortium name="The Broad Institute Genomics Platform"/>
            <person name="Cuomo C."/>
            <person name="de Hoog S."/>
            <person name="Gorbushina A."/>
            <person name="Stielow B."/>
            <person name="Teixiera M."/>
            <person name="Abouelleil A."/>
            <person name="Chapman S.B."/>
            <person name="Priest M."/>
            <person name="Young S.K."/>
            <person name="Wortman J."/>
            <person name="Nusbaum C."/>
            <person name="Birren B."/>
        </authorList>
    </citation>
    <scope>NUCLEOTIDE SEQUENCE [LARGE SCALE GENOMIC DNA]</scope>
    <source>
        <strain evidence="1 2">CBS 102226</strain>
    </source>
</reference>
<evidence type="ECO:0000313" key="1">
    <source>
        <dbReference type="EMBL" id="KIX94728.1"/>
    </source>
</evidence>
<dbReference type="VEuPathDB" id="FungiDB:Z520_09418"/>
<dbReference type="Proteomes" id="UP000053411">
    <property type="component" value="Unassembled WGS sequence"/>
</dbReference>
<dbReference type="RefSeq" id="XP_016628851.1">
    <property type="nucleotide sequence ID" value="XM_016779912.1"/>
</dbReference>
<dbReference type="GeneID" id="27715164"/>
<dbReference type="STRING" id="1442371.A0A0D2KDD3"/>
<dbReference type="EMBL" id="KN848085">
    <property type="protein sequence ID" value="KIX94728.1"/>
    <property type="molecule type" value="Genomic_DNA"/>
</dbReference>
<gene>
    <name evidence="1" type="ORF">Z520_09418</name>
</gene>
<proteinExistence type="predicted"/>
<organism evidence="1 2">
    <name type="scientific">Fonsecaea multimorphosa CBS 102226</name>
    <dbReference type="NCBI Taxonomy" id="1442371"/>
    <lineage>
        <taxon>Eukaryota</taxon>
        <taxon>Fungi</taxon>
        <taxon>Dikarya</taxon>
        <taxon>Ascomycota</taxon>
        <taxon>Pezizomycotina</taxon>
        <taxon>Eurotiomycetes</taxon>
        <taxon>Chaetothyriomycetidae</taxon>
        <taxon>Chaetothyriales</taxon>
        <taxon>Herpotrichiellaceae</taxon>
        <taxon>Fonsecaea</taxon>
    </lineage>
</organism>
<sequence>MAIAGLHAKSRNLPSLDSEIFRLRLRALKHCHQISRRTWRPRASESESENSGITNASFCFQITNLESDDICLVTTAVLMVVFGKLSGEVYGNIRPYLEFAHDFLRHERVAQYNVRLSTTPFYLFLYNLVSYNQLLALVADTSLTSTSCGVYDGSVLADAFHQTRPNFPALLCRISDNVQQFSSFDIDYWDGNLDFLPSFSMKRKTAEHVGDADIYVTKEFTFVTADGGNDAKKDEKFIIGEIYRISSRIHFFKQLRDRDGLSDTPTTLAFPPFMAHKQIKKYSKRAIDLFRLLSDHSQFNTAILLPLGIIAPELTSKRDQTFVIEKLKMLERTQCFDVFRIFSQDLQDTWARVHASQSALLADFSERPVRLLG</sequence>
<evidence type="ECO:0000313" key="2">
    <source>
        <dbReference type="Proteomes" id="UP000053411"/>
    </source>
</evidence>
<name>A0A0D2KDD3_9EURO</name>
<dbReference type="AlphaFoldDB" id="A0A0D2KDD3"/>
<dbReference type="InterPro" id="IPR021858">
    <property type="entry name" value="Fun_TF"/>
</dbReference>